<dbReference type="Pfam" id="PF00586">
    <property type="entry name" value="AIRS"/>
    <property type="match status" value="1"/>
</dbReference>
<organism evidence="4 5">
    <name type="scientific">Anaerofustis stercorihominis</name>
    <dbReference type="NCBI Taxonomy" id="214853"/>
    <lineage>
        <taxon>Bacteria</taxon>
        <taxon>Bacillati</taxon>
        <taxon>Bacillota</taxon>
        <taxon>Clostridia</taxon>
        <taxon>Eubacteriales</taxon>
        <taxon>Eubacteriaceae</taxon>
        <taxon>Anaerofustis</taxon>
    </lineage>
</organism>
<feature type="domain" description="PurM-like C-terminal" evidence="3">
    <location>
        <begin position="149"/>
        <end position="301"/>
    </location>
</feature>
<dbReference type="InterPro" id="IPR016188">
    <property type="entry name" value="PurM-like_N"/>
</dbReference>
<protein>
    <submittedName>
        <fullName evidence="4">AIR synthase</fullName>
    </submittedName>
</protein>
<evidence type="ECO:0000313" key="4">
    <source>
        <dbReference type="EMBL" id="RGD75074.1"/>
    </source>
</evidence>
<dbReference type="SUPFAM" id="SSF56042">
    <property type="entry name" value="PurM C-terminal domain-like"/>
    <property type="match status" value="1"/>
</dbReference>
<dbReference type="CDD" id="cd06061">
    <property type="entry name" value="PurM-like1"/>
    <property type="match status" value="1"/>
</dbReference>
<dbReference type="AlphaFoldDB" id="A0A3E3E0J0"/>
<dbReference type="PANTHER" id="PTHR30303">
    <property type="entry name" value="HYDROGENASE ISOENZYMES FORMATION PROTEIN HYPE"/>
    <property type="match status" value="1"/>
</dbReference>
<gene>
    <name evidence="4" type="ORF">DW687_01765</name>
</gene>
<evidence type="ECO:0000313" key="5">
    <source>
        <dbReference type="Proteomes" id="UP000261212"/>
    </source>
</evidence>
<dbReference type="SUPFAM" id="SSF55326">
    <property type="entry name" value="PurM N-terminal domain-like"/>
    <property type="match status" value="1"/>
</dbReference>
<dbReference type="GO" id="GO:0051604">
    <property type="term" value="P:protein maturation"/>
    <property type="evidence" value="ECO:0007669"/>
    <property type="project" value="TreeGrafter"/>
</dbReference>
<accession>A0A3E3E0J0</accession>
<dbReference type="Proteomes" id="UP000261212">
    <property type="component" value="Unassembled WGS sequence"/>
</dbReference>
<dbReference type="Pfam" id="PF02769">
    <property type="entry name" value="AIRS_C"/>
    <property type="match status" value="1"/>
</dbReference>
<dbReference type="Gene3D" id="3.30.1330.10">
    <property type="entry name" value="PurM-like, N-terminal domain"/>
    <property type="match status" value="1"/>
</dbReference>
<evidence type="ECO:0000256" key="1">
    <source>
        <dbReference type="ARBA" id="ARBA00006243"/>
    </source>
</evidence>
<evidence type="ECO:0000259" key="2">
    <source>
        <dbReference type="Pfam" id="PF00586"/>
    </source>
</evidence>
<dbReference type="Gene3D" id="3.90.650.10">
    <property type="entry name" value="PurM-like C-terminal domain"/>
    <property type="match status" value="1"/>
</dbReference>
<reference evidence="4 5" key="1">
    <citation type="submission" date="2018-08" db="EMBL/GenBank/DDBJ databases">
        <title>A genome reference for cultivated species of the human gut microbiota.</title>
        <authorList>
            <person name="Zou Y."/>
            <person name="Xue W."/>
            <person name="Luo G."/>
        </authorList>
    </citation>
    <scope>NUCLEOTIDE SEQUENCE [LARGE SCALE GENOMIC DNA]</scope>
    <source>
        <strain evidence="4 5">AM25-6</strain>
    </source>
</reference>
<evidence type="ECO:0000259" key="3">
    <source>
        <dbReference type="Pfam" id="PF02769"/>
    </source>
</evidence>
<name>A0A3E3E0J0_9FIRM</name>
<sequence length="324" mass="35857">MKNGKLSNETLEKILFNKIKIKNKEVKIGAGIGKDTAMLDFQNDLFIISTDPITGSKNGIGKLCVNISCNDIATAMARPVAMMITMLIPTYAKIKDVEEIIDDILLTCDENNVDLIGGHTEVTSSVNKFILSGVCIGRKEKRKEFLPSAGDKVVMSKYAGLEGSAIAALDLEEEVKNILTKEEFEKTRELINHTNVIKEGLIARNHEVSLLHDATEGGIFGGVWEMATNSNLGAVINIDDILILDETKKIAEHFGIDPYKLISSGVMLFITKNDKELINSLKKENIPASTIGYLTEEKEIYTIKNNKKEILSPPEQDELYKIIK</sequence>
<dbReference type="InterPro" id="IPR036676">
    <property type="entry name" value="PurM-like_C_sf"/>
</dbReference>
<comment type="caution">
    <text evidence="4">The sequence shown here is derived from an EMBL/GenBank/DDBJ whole genome shotgun (WGS) entry which is preliminary data.</text>
</comment>
<dbReference type="InterPro" id="IPR011854">
    <property type="entry name" value="HypE"/>
</dbReference>
<dbReference type="RefSeq" id="WP_117531200.1">
    <property type="nucleotide sequence ID" value="NZ_JBKXAL010000005.1"/>
</dbReference>
<dbReference type="EMBL" id="QUSM01000002">
    <property type="protein sequence ID" value="RGD75074.1"/>
    <property type="molecule type" value="Genomic_DNA"/>
</dbReference>
<dbReference type="InterPro" id="IPR036921">
    <property type="entry name" value="PurM-like_N_sf"/>
</dbReference>
<comment type="similarity">
    <text evidence="1">Belongs to the HypE family.</text>
</comment>
<dbReference type="PANTHER" id="PTHR30303:SF4">
    <property type="entry name" value="HYDROGENASE EXPRESSION_FORMATION PROTEIN HYPE"/>
    <property type="match status" value="1"/>
</dbReference>
<dbReference type="PIRSF" id="PIRSF005644">
    <property type="entry name" value="Hdrgns_mtr_HypE"/>
    <property type="match status" value="1"/>
</dbReference>
<proteinExistence type="inferred from homology"/>
<feature type="domain" description="PurM-like N-terminal" evidence="2">
    <location>
        <begin position="33"/>
        <end position="138"/>
    </location>
</feature>
<dbReference type="InterPro" id="IPR010918">
    <property type="entry name" value="PurM-like_C_dom"/>
</dbReference>